<evidence type="ECO:0000256" key="1">
    <source>
        <dbReference type="ARBA" id="ARBA00023125"/>
    </source>
</evidence>
<organism evidence="5 6">
    <name type="scientific">Kitasatospora gansuensis</name>
    <dbReference type="NCBI Taxonomy" id="258050"/>
    <lineage>
        <taxon>Bacteria</taxon>
        <taxon>Bacillati</taxon>
        <taxon>Actinomycetota</taxon>
        <taxon>Actinomycetes</taxon>
        <taxon>Kitasatosporales</taxon>
        <taxon>Streptomycetaceae</taxon>
        <taxon>Kitasatospora</taxon>
    </lineage>
</organism>
<protein>
    <submittedName>
        <fullName evidence="5">AcrR family transcriptional regulator</fullName>
    </submittedName>
</protein>
<dbReference type="RefSeq" id="WP_184924041.1">
    <property type="nucleotide sequence ID" value="NZ_JACHJR010000001.1"/>
</dbReference>
<dbReference type="EMBL" id="JACHJR010000001">
    <property type="protein sequence ID" value="MBB4951814.1"/>
    <property type="molecule type" value="Genomic_DNA"/>
</dbReference>
<accession>A0A7W7SJU1</accession>
<dbReference type="GO" id="GO:0003677">
    <property type="term" value="F:DNA binding"/>
    <property type="evidence" value="ECO:0007669"/>
    <property type="project" value="UniProtKB-UniRule"/>
</dbReference>
<dbReference type="PROSITE" id="PS50977">
    <property type="entry name" value="HTH_TETR_2"/>
    <property type="match status" value="1"/>
</dbReference>
<keyword evidence="6" id="KW-1185">Reference proteome</keyword>
<sequence length="209" mass="22322">MVIRDEDSQPSGARKPRVSAKGEQTRARLLAAARALLAGDGEVPFTTRNVAALGGVTHGMCHYHFQTRTDLIVAVVEAIRPEWITPLEEAVAQPGSFAERAERVVGLLVQPEAGDLDRLHSALHWFALNDERVRESLAAEYLRWRECFVALFQVLADERGGGFDPRALGEAAAAGTDGLAAIQSLDANIDPAPVVRALILGLAAGATAP</sequence>
<keyword evidence="1 2" id="KW-0238">DNA-binding</keyword>
<dbReference type="SUPFAM" id="SSF46689">
    <property type="entry name" value="Homeodomain-like"/>
    <property type="match status" value="1"/>
</dbReference>
<dbReference type="InterPro" id="IPR001647">
    <property type="entry name" value="HTH_TetR"/>
</dbReference>
<evidence type="ECO:0000313" key="5">
    <source>
        <dbReference type="EMBL" id="MBB4951814.1"/>
    </source>
</evidence>
<dbReference type="Proteomes" id="UP000573327">
    <property type="component" value="Unassembled WGS sequence"/>
</dbReference>
<evidence type="ECO:0000259" key="4">
    <source>
        <dbReference type="PROSITE" id="PS50977"/>
    </source>
</evidence>
<dbReference type="AlphaFoldDB" id="A0A7W7SJU1"/>
<evidence type="ECO:0000256" key="3">
    <source>
        <dbReference type="SAM" id="MobiDB-lite"/>
    </source>
</evidence>
<evidence type="ECO:0000256" key="2">
    <source>
        <dbReference type="PROSITE-ProRule" id="PRU00335"/>
    </source>
</evidence>
<gene>
    <name evidence="5" type="ORF">F4556_007349</name>
</gene>
<proteinExistence type="predicted"/>
<evidence type="ECO:0000313" key="6">
    <source>
        <dbReference type="Proteomes" id="UP000573327"/>
    </source>
</evidence>
<name>A0A7W7SJU1_9ACTN</name>
<reference evidence="5 6" key="1">
    <citation type="submission" date="2020-08" db="EMBL/GenBank/DDBJ databases">
        <title>Sequencing the genomes of 1000 actinobacteria strains.</title>
        <authorList>
            <person name="Klenk H.-P."/>
        </authorList>
    </citation>
    <scope>NUCLEOTIDE SEQUENCE [LARGE SCALE GENOMIC DNA]</scope>
    <source>
        <strain evidence="5 6">DSM 44786</strain>
    </source>
</reference>
<feature type="domain" description="HTH tetR-type" evidence="4">
    <location>
        <begin position="23"/>
        <end position="83"/>
    </location>
</feature>
<feature type="region of interest" description="Disordered" evidence="3">
    <location>
        <begin position="1"/>
        <end position="22"/>
    </location>
</feature>
<feature type="DNA-binding region" description="H-T-H motif" evidence="2">
    <location>
        <begin position="46"/>
        <end position="65"/>
    </location>
</feature>
<comment type="caution">
    <text evidence="5">The sequence shown here is derived from an EMBL/GenBank/DDBJ whole genome shotgun (WGS) entry which is preliminary data.</text>
</comment>
<dbReference type="Gene3D" id="1.10.357.10">
    <property type="entry name" value="Tetracycline Repressor, domain 2"/>
    <property type="match status" value="1"/>
</dbReference>
<dbReference type="InterPro" id="IPR009057">
    <property type="entry name" value="Homeodomain-like_sf"/>
</dbReference>